<name>A0A7D5XH27_FERL1</name>
<feature type="transmembrane region" description="Helical" evidence="11">
    <location>
        <begin position="356"/>
        <end position="375"/>
    </location>
</feature>
<evidence type="ECO:0000313" key="14">
    <source>
        <dbReference type="Proteomes" id="UP000510821"/>
    </source>
</evidence>
<protein>
    <recommendedName>
        <fullName evidence="12">Peptidase M48 domain-containing protein</fullName>
    </recommendedName>
</protein>
<evidence type="ECO:0000256" key="4">
    <source>
        <dbReference type="ARBA" id="ARBA00022692"/>
    </source>
</evidence>
<feature type="domain" description="Peptidase M48" evidence="12">
    <location>
        <begin position="423"/>
        <end position="619"/>
    </location>
</feature>
<evidence type="ECO:0000256" key="3">
    <source>
        <dbReference type="ARBA" id="ARBA00022670"/>
    </source>
</evidence>
<evidence type="ECO:0000256" key="7">
    <source>
        <dbReference type="ARBA" id="ARBA00022833"/>
    </source>
</evidence>
<feature type="transmembrane region" description="Helical" evidence="11">
    <location>
        <begin position="540"/>
        <end position="560"/>
    </location>
</feature>
<dbReference type="InterPro" id="IPR050083">
    <property type="entry name" value="HtpX_protease"/>
</dbReference>
<proteinExistence type="predicted"/>
<keyword evidence="7" id="KW-0862">Zinc</keyword>
<accession>A0A7D5XH27</accession>
<organism evidence="13 14">
    <name type="scientific">Fermentimicrarchaeum limneticum</name>
    <dbReference type="NCBI Taxonomy" id="2795018"/>
    <lineage>
        <taxon>Archaea</taxon>
        <taxon>Candidatus Micrarchaeota</taxon>
        <taxon>Candidatus Fermentimicrarchaeales</taxon>
        <taxon>Candidatus Fermentimicrarchaeaceae</taxon>
        <taxon>Candidatus Fermentimicrarchaeum</taxon>
    </lineage>
</organism>
<feature type="transmembrane region" description="Helical" evidence="11">
    <location>
        <begin position="285"/>
        <end position="305"/>
    </location>
</feature>
<keyword evidence="6" id="KW-0378">Hydrolase</keyword>
<evidence type="ECO:0000259" key="12">
    <source>
        <dbReference type="Pfam" id="PF01435"/>
    </source>
</evidence>
<reference evidence="14" key="1">
    <citation type="submission" date="2020-07" db="EMBL/GenBank/DDBJ databases">
        <title>Metabolic diversity and evolutionary history of the archaeal phylum ###Micrarchaeota### uncovered from a freshwater lake metagenome.</title>
        <authorList>
            <person name="Kadnikov V.V."/>
            <person name="Savvichev A.S."/>
            <person name="Mardanov A.V."/>
            <person name="Beletsky A.V."/>
            <person name="Chupakov A.V."/>
            <person name="Kokryatskaya N.M."/>
            <person name="Pimenov N.V."/>
            <person name="Ravin N.V."/>
        </authorList>
    </citation>
    <scope>NUCLEOTIDE SEQUENCE [LARGE SCALE GENOMIC DNA]</scope>
</reference>
<dbReference type="GO" id="GO:0006508">
    <property type="term" value="P:proteolysis"/>
    <property type="evidence" value="ECO:0007669"/>
    <property type="project" value="UniProtKB-KW"/>
</dbReference>
<evidence type="ECO:0000256" key="6">
    <source>
        <dbReference type="ARBA" id="ARBA00022801"/>
    </source>
</evidence>
<dbReference type="PANTHER" id="PTHR43221:SF2">
    <property type="entry name" value="PROTEASE HTPX HOMOLOG"/>
    <property type="match status" value="1"/>
</dbReference>
<evidence type="ECO:0000256" key="2">
    <source>
        <dbReference type="ARBA" id="ARBA00022475"/>
    </source>
</evidence>
<dbReference type="PANTHER" id="PTHR43221">
    <property type="entry name" value="PROTEASE HTPX"/>
    <property type="match status" value="1"/>
</dbReference>
<feature type="transmembrane region" description="Helical" evidence="11">
    <location>
        <begin position="242"/>
        <end position="265"/>
    </location>
</feature>
<gene>
    <name evidence="13" type="ORF">Sv326_0217</name>
</gene>
<dbReference type="Gene3D" id="3.30.2010.10">
    <property type="entry name" value="Metalloproteases ('zincins'), catalytic domain"/>
    <property type="match status" value="1"/>
</dbReference>
<dbReference type="GO" id="GO:0046872">
    <property type="term" value="F:metal ion binding"/>
    <property type="evidence" value="ECO:0007669"/>
    <property type="project" value="UniProtKB-KW"/>
</dbReference>
<evidence type="ECO:0000256" key="10">
    <source>
        <dbReference type="ARBA" id="ARBA00023136"/>
    </source>
</evidence>
<sequence>MGKLEIVVVLAFIALVLSGNISEPSPVAELRNMAWQLSCTEPICVVSKAQIGVWADRGLFAKTKQEVLNGSVEEALSFLLVSSDADVREKFKSQIETKIHEVKIGETPSDELVLVANELRYRAAHNSSDRESRTKLDEINGWLVENGTRDFLFIYSLDVIELKTWNVSRANLSDAELLLFSIISTPINSELIGPNSEQMLLKRRISNEIEKPMPQLELAEDLCALSFYYSITYPAVMLKDSIISMMSMYALPLALICWMSVLSYFTSKGKGKSERFQKEYSKNVILTAILAAVLFPLLIQLSLLFSLFPAAIYMIFIIPILLPTLSYIWSSTNLLKDYGLVKISRERFLISRYKESILIAAGSALLTLISLFVLINMQNLFGYMSFSVVSALAVLFLLVFFSVAGLVVFPRFVEITSQSGEIRSRRLKGRIKSLAEKFGYNVGTIRVIPSAGSNLANAFQTGLIGNNVKIFIFETMLDKRKFKERELEAILAHELAHVNKKHVMKTVFGYLIIACSVIALFVIAGLLLEVADLSAMRELLTLSAPYIALAIAFLTTMWMMRRFEFEADSAAAEMGYADDLVSALKKIDRHNLTPNTISRFATLFSSHADLRSRVNNLAAEKSKS</sequence>
<keyword evidence="4 11" id="KW-0812">Transmembrane</keyword>
<evidence type="ECO:0000256" key="5">
    <source>
        <dbReference type="ARBA" id="ARBA00022723"/>
    </source>
</evidence>
<dbReference type="GO" id="GO:0004222">
    <property type="term" value="F:metalloendopeptidase activity"/>
    <property type="evidence" value="ECO:0007669"/>
    <property type="project" value="InterPro"/>
</dbReference>
<evidence type="ECO:0000256" key="9">
    <source>
        <dbReference type="ARBA" id="ARBA00023049"/>
    </source>
</evidence>
<dbReference type="AlphaFoldDB" id="A0A7D5XH27"/>
<evidence type="ECO:0000256" key="11">
    <source>
        <dbReference type="SAM" id="Phobius"/>
    </source>
</evidence>
<feature type="transmembrane region" description="Helical" evidence="11">
    <location>
        <begin position="381"/>
        <end position="409"/>
    </location>
</feature>
<keyword evidence="5" id="KW-0479">Metal-binding</keyword>
<dbReference type="EMBL" id="CP058998">
    <property type="protein sequence ID" value="QLJ52392.1"/>
    <property type="molecule type" value="Genomic_DNA"/>
</dbReference>
<keyword evidence="8 11" id="KW-1133">Transmembrane helix</keyword>
<evidence type="ECO:0000313" key="13">
    <source>
        <dbReference type="EMBL" id="QLJ52392.1"/>
    </source>
</evidence>
<keyword evidence="10 11" id="KW-0472">Membrane</keyword>
<dbReference type="InterPro" id="IPR001915">
    <property type="entry name" value="Peptidase_M48"/>
</dbReference>
<feature type="transmembrane region" description="Helical" evidence="11">
    <location>
        <begin position="507"/>
        <end position="528"/>
    </location>
</feature>
<evidence type="ECO:0000256" key="1">
    <source>
        <dbReference type="ARBA" id="ARBA00001947"/>
    </source>
</evidence>
<keyword evidence="2" id="KW-1003">Cell membrane</keyword>
<comment type="cofactor">
    <cofactor evidence="1">
        <name>Zn(2+)</name>
        <dbReference type="ChEBI" id="CHEBI:29105"/>
    </cofactor>
</comment>
<keyword evidence="9" id="KW-0482">Metalloprotease</keyword>
<dbReference type="KEGG" id="flt:Sv326_0217"/>
<evidence type="ECO:0000256" key="8">
    <source>
        <dbReference type="ARBA" id="ARBA00022989"/>
    </source>
</evidence>
<dbReference type="Pfam" id="PF01435">
    <property type="entry name" value="Peptidase_M48"/>
    <property type="match status" value="1"/>
</dbReference>
<feature type="transmembrane region" description="Helical" evidence="11">
    <location>
        <begin position="311"/>
        <end position="335"/>
    </location>
</feature>
<dbReference type="Proteomes" id="UP000510821">
    <property type="component" value="Chromosome"/>
</dbReference>
<keyword evidence="3" id="KW-0645">Protease</keyword>